<feature type="binding site" evidence="6">
    <location>
        <position position="81"/>
    </location>
    <ligand>
        <name>substrate</name>
    </ligand>
</feature>
<feature type="binding site" evidence="6">
    <location>
        <position position="237"/>
    </location>
    <ligand>
        <name>a divalent metal cation</name>
        <dbReference type="ChEBI" id="CHEBI:60240"/>
        <label>1</label>
    </ligand>
</feature>
<comment type="catalytic activity">
    <reaction evidence="6 7">
        <text>Release of N-terminal amino acids, preferentially methionine, from peptides and arylamides.</text>
        <dbReference type="EC" id="3.4.11.18"/>
    </reaction>
</comment>
<evidence type="ECO:0000256" key="3">
    <source>
        <dbReference type="ARBA" id="ARBA00022670"/>
    </source>
</evidence>
<feature type="binding site" evidence="6">
    <location>
        <position position="109"/>
    </location>
    <ligand>
        <name>a divalent metal cation</name>
        <dbReference type="ChEBI" id="CHEBI:60240"/>
        <label>1</label>
    </ligand>
</feature>
<accession>A0A9D2EG34</accession>
<reference evidence="9" key="1">
    <citation type="journal article" date="2021" name="PeerJ">
        <title>Extensive microbial diversity within the chicken gut microbiome revealed by metagenomics and culture.</title>
        <authorList>
            <person name="Gilroy R."/>
            <person name="Ravi A."/>
            <person name="Getino M."/>
            <person name="Pursley I."/>
            <person name="Horton D.L."/>
            <person name="Alikhan N.F."/>
            <person name="Baker D."/>
            <person name="Gharbi K."/>
            <person name="Hall N."/>
            <person name="Watson M."/>
            <person name="Adriaenssens E.M."/>
            <person name="Foster-Nyarko E."/>
            <person name="Jarju S."/>
            <person name="Secka A."/>
            <person name="Antonio M."/>
            <person name="Oren A."/>
            <person name="Chaudhuri R.R."/>
            <person name="La Ragione R."/>
            <person name="Hildebrand F."/>
            <person name="Pallen M.J."/>
        </authorList>
    </citation>
    <scope>NUCLEOTIDE SEQUENCE</scope>
    <source>
        <strain evidence="9">ChiGjej4B4-7305</strain>
    </source>
</reference>
<dbReference type="GO" id="GO:0004239">
    <property type="term" value="F:initiator methionyl aminopeptidase activity"/>
    <property type="evidence" value="ECO:0007669"/>
    <property type="project" value="UniProtKB-UniRule"/>
</dbReference>
<comment type="cofactor">
    <cofactor evidence="6">
        <name>Co(2+)</name>
        <dbReference type="ChEBI" id="CHEBI:48828"/>
    </cofactor>
    <cofactor evidence="6">
        <name>Zn(2+)</name>
        <dbReference type="ChEBI" id="CHEBI:29105"/>
    </cofactor>
    <cofactor evidence="6">
        <name>Mn(2+)</name>
        <dbReference type="ChEBI" id="CHEBI:29035"/>
    </cofactor>
    <cofactor evidence="6">
        <name>Fe(2+)</name>
        <dbReference type="ChEBI" id="CHEBI:29033"/>
    </cofactor>
    <text evidence="6">Binds 2 divalent metal cations per subunit. Has a high-affinity and a low affinity metal-binding site. The true nature of the physiological cofactor is under debate. The enzyme is active with cobalt, zinc, manganese or divalent iron ions. Most likely, methionine aminopeptidases function as mononuclear Fe(2+)-metalloproteases under physiological conditions, and the catalytically relevant metal-binding site has been assigned to the histidine-containing high-affinity site.</text>
</comment>
<feature type="binding site" evidence="6">
    <location>
        <position position="237"/>
    </location>
    <ligand>
        <name>a divalent metal cation</name>
        <dbReference type="ChEBI" id="CHEBI:60240"/>
        <label>2</label>
        <note>catalytic</note>
    </ligand>
</feature>
<evidence type="ECO:0000313" key="9">
    <source>
        <dbReference type="EMBL" id="HIZ37153.1"/>
    </source>
</evidence>
<organism evidence="9 10">
    <name type="scientific">Candidatus Ruania gallistercoris</name>
    <dbReference type="NCBI Taxonomy" id="2838746"/>
    <lineage>
        <taxon>Bacteria</taxon>
        <taxon>Bacillati</taxon>
        <taxon>Actinomycetota</taxon>
        <taxon>Actinomycetes</taxon>
        <taxon>Micrococcales</taxon>
        <taxon>Ruaniaceae</taxon>
        <taxon>Ruania</taxon>
    </lineage>
</organism>
<keyword evidence="5 6" id="KW-0378">Hydrolase</keyword>
<comment type="caution">
    <text evidence="9">The sequence shown here is derived from an EMBL/GenBank/DDBJ whole genome shotgun (WGS) entry which is preliminary data.</text>
</comment>
<sequence>MFGRGIEYKSPDQIRRMRTAGLVVADIHDAVRAAIAPGVSTGDLDAVAAEVIAAAGATSNFLGYHGFPGVLCVSVNAEIVHGIPGEQVIRAGDVVSVDAGAVVEGWHGDAAFTVVVPGDDASDPADERLVATTEAAMWAGIAALAGRGRLADVGAAVEDAAEGHGVVREYTGHGIGTAMHQPPDVFNYRTGRRGPAIRSGLCVAVEPMLTRGGEATRLLEDDWTVVTADGSRAAHAEHTVAVHDGGLWVLTARDGGAARLAEHGVQVAPLG</sequence>
<feature type="binding site" evidence="6">
    <location>
        <position position="173"/>
    </location>
    <ligand>
        <name>a divalent metal cation</name>
        <dbReference type="ChEBI" id="CHEBI:60240"/>
        <label>2</label>
        <note>catalytic</note>
    </ligand>
</feature>
<dbReference type="AlphaFoldDB" id="A0A9D2EG34"/>
<dbReference type="InterPro" id="IPR002467">
    <property type="entry name" value="Pept_M24A_MAP1"/>
</dbReference>
<dbReference type="InterPro" id="IPR000994">
    <property type="entry name" value="Pept_M24"/>
</dbReference>
<feature type="binding site" evidence="6">
    <location>
        <position position="98"/>
    </location>
    <ligand>
        <name>a divalent metal cation</name>
        <dbReference type="ChEBI" id="CHEBI:60240"/>
        <label>1</label>
    </ligand>
</feature>
<dbReference type="InterPro" id="IPR001714">
    <property type="entry name" value="Pept_M24_MAP"/>
</dbReference>
<comment type="function">
    <text evidence="1 6">Removes the N-terminal methionine from nascent proteins. The N-terminal methionine is often cleaved when the second residue in the primary sequence is small and uncharged (Met-Ala-, Cys, Gly, Pro, Ser, Thr, or Val). Requires deformylation of the N(alpha)-formylated initiator methionine before it can be hydrolyzed.</text>
</comment>
<keyword evidence="3 6" id="KW-0645">Protease</keyword>
<name>A0A9D2EG34_9MICO</name>
<dbReference type="PANTHER" id="PTHR43330:SF27">
    <property type="entry name" value="METHIONINE AMINOPEPTIDASE"/>
    <property type="match status" value="1"/>
</dbReference>
<comment type="similarity">
    <text evidence="6">Belongs to the peptidase M24A family. Methionine aminopeptidase type 1 subfamily.</text>
</comment>
<dbReference type="GO" id="GO:0046872">
    <property type="term" value="F:metal ion binding"/>
    <property type="evidence" value="ECO:0007669"/>
    <property type="project" value="UniProtKB-UniRule"/>
</dbReference>
<dbReference type="EMBL" id="DXBY01000266">
    <property type="protein sequence ID" value="HIZ37153.1"/>
    <property type="molecule type" value="Genomic_DNA"/>
</dbReference>
<evidence type="ECO:0000256" key="7">
    <source>
        <dbReference type="RuleBase" id="RU003653"/>
    </source>
</evidence>
<feature type="domain" description="Peptidase M24" evidence="8">
    <location>
        <begin position="16"/>
        <end position="243"/>
    </location>
</feature>
<dbReference type="NCBIfam" id="TIGR00500">
    <property type="entry name" value="met_pdase_I"/>
    <property type="match status" value="1"/>
</dbReference>
<feature type="binding site" evidence="6">
    <location>
        <position position="180"/>
    </location>
    <ligand>
        <name>substrate</name>
    </ligand>
</feature>
<dbReference type="PROSITE" id="PS00680">
    <property type="entry name" value="MAP_1"/>
    <property type="match status" value="1"/>
</dbReference>
<evidence type="ECO:0000256" key="5">
    <source>
        <dbReference type="ARBA" id="ARBA00022801"/>
    </source>
</evidence>
<dbReference type="CDD" id="cd01086">
    <property type="entry name" value="MetAP1"/>
    <property type="match status" value="1"/>
</dbReference>
<feature type="binding site" evidence="6">
    <location>
        <position position="109"/>
    </location>
    <ligand>
        <name>a divalent metal cation</name>
        <dbReference type="ChEBI" id="CHEBI:60240"/>
        <label>2</label>
        <note>catalytic</note>
    </ligand>
</feature>
<evidence type="ECO:0000259" key="8">
    <source>
        <dbReference type="Pfam" id="PF00557"/>
    </source>
</evidence>
<dbReference type="GO" id="GO:0006508">
    <property type="term" value="P:proteolysis"/>
    <property type="evidence" value="ECO:0007669"/>
    <property type="project" value="UniProtKB-KW"/>
</dbReference>
<dbReference type="EC" id="3.4.11.18" evidence="6 7"/>
<dbReference type="Pfam" id="PF00557">
    <property type="entry name" value="Peptidase_M24"/>
    <property type="match status" value="1"/>
</dbReference>
<gene>
    <name evidence="6 9" type="primary">map</name>
    <name evidence="9" type="ORF">H9815_15370</name>
</gene>
<dbReference type="Proteomes" id="UP000824037">
    <property type="component" value="Unassembled WGS sequence"/>
</dbReference>
<keyword evidence="4 6" id="KW-0479">Metal-binding</keyword>
<evidence type="ECO:0000256" key="2">
    <source>
        <dbReference type="ARBA" id="ARBA00022438"/>
    </source>
</evidence>
<reference evidence="9" key="2">
    <citation type="submission" date="2021-04" db="EMBL/GenBank/DDBJ databases">
        <authorList>
            <person name="Gilroy R."/>
        </authorList>
    </citation>
    <scope>NUCLEOTIDE SEQUENCE</scope>
    <source>
        <strain evidence="9">ChiGjej4B4-7305</strain>
    </source>
</reference>
<evidence type="ECO:0000256" key="4">
    <source>
        <dbReference type="ARBA" id="ARBA00022723"/>
    </source>
</evidence>
<keyword evidence="2 6" id="KW-0031">Aminopeptidase</keyword>
<proteinExistence type="inferred from homology"/>
<evidence type="ECO:0000313" key="10">
    <source>
        <dbReference type="Proteomes" id="UP000824037"/>
    </source>
</evidence>
<evidence type="ECO:0000256" key="6">
    <source>
        <dbReference type="HAMAP-Rule" id="MF_01974"/>
    </source>
</evidence>
<dbReference type="PRINTS" id="PR00599">
    <property type="entry name" value="MAPEPTIDASE"/>
</dbReference>
<protein>
    <recommendedName>
        <fullName evidence="6 7">Methionine aminopeptidase</fullName>
        <shortName evidence="6">MAP</shortName>
        <shortName evidence="6">MetAP</shortName>
        <ecNumber evidence="6 7">3.4.11.18</ecNumber>
    </recommendedName>
    <alternativeName>
        <fullName evidence="6">Peptidase M</fullName>
    </alternativeName>
</protein>
<comment type="subunit">
    <text evidence="6">Monomer.</text>
</comment>
<dbReference type="GO" id="GO:0070006">
    <property type="term" value="F:metalloaminopeptidase activity"/>
    <property type="evidence" value="ECO:0007669"/>
    <property type="project" value="UniProtKB-UniRule"/>
</dbReference>
<dbReference type="Gene3D" id="3.90.230.10">
    <property type="entry name" value="Creatinase/methionine aminopeptidase superfamily"/>
    <property type="match status" value="1"/>
</dbReference>
<dbReference type="InterPro" id="IPR036005">
    <property type="entry name" value="Creatinase/aminopeptidase-like"/>
</dbReference>
<feature type="binding site" evidence="6">
    <location>
        <position position="206"/>
    </location>
    <ligand>
        <name>a divalent metal cation</name>
        <dbReference type="ChEBI" id="CHEBI:60240"/>
        <label>2</label>
        <note>catalytic</note>
    </ligand>
</feature>
<dbReference type="HAMAP" id="MF_01974">
    <property type="entry name" value="MetAP_1"/>
    <property type="match status" value="1"/>
</dbReference>
<dbReference type="SUPFAM" id="SSF55920">
    <property type="entry name" value="Creatinase/aminopeptidase"/>
    <property type="match status" value="1"/>
</dbReference>
<evidence type="ECO:0000256" key="1">
    <source>
        <dbReference type="ARBA" id="ARBA00002521"/>
    </source>
</evidence>
<dbReference type="GO" id="GO:0005829">
    <property type="term" value="C:cytosol"/>
    <property type="evidence" value="ECO:0007669"/>
    <property type="project" value="TreeGrafter"/>
</dbReference>
<dbReference type="PANTHER" id="PTHR43330">
    <property type="entry name" value="METHIONINE AMINOPEPTIDASE"/>
    <property type="match status" value="1"/>
</dbReference>